<proteinExistence type="predicted"/>
<dbReference type="Proteomes" id="UP000017836">
    <property type="component" value="Unassembled WGS sequence"/>
</dbReference>
<protein>
    <submittedName>
        <fullName evidence="1">Uncharacterized protein</fullName>
    </submittedName>
</protein>
<evidence type="ECO:0000313" key="1">
    <source>
        <dbReference type="EMBL" id="ERN18682.1"/>
    </source>
</evidence>
<name>U5DB84_AMBTC</name>
<dbReference type="Gramene" id="ERN18682">
    <property type="protein sequence ID" value="ERN18682"/>
    <property type="gene ID" value="AMTR_s00065p00202790"/>
</dbReference>
<gene>
    <name evidence="1" type="ORF">AMTR_s00065p00202790</name>
</gene>
<evidence type="ECO:0000313" key="2">
    <source>
        <dbReference type="Proteomes" id="UP000017836"/>
    </source>
</evidence>
<keyword evidence="2" id="KW-1185">Reference proteome</keyword>
<organism evidence="1 2">
    <name type="scientific">Amborella trichopoda</name>
    <dbReference type="NCBI Taxonomy" id="13333"/>
    <lineage>
        <taxon>Eukaryota</taxon>
        <taxon>Viridiplantae</taxon>
        <taxon>Streptophyta</taxon>
        <taxon>Embryophyta</taxon>
        <taxon>Tracheophyta</taxon>
        <taxon>Spermatophyta</taxon>
        <taxon>Magnoliopsida</taxon>
        <taxon>Amborellales</taxon>
        <taxon>Amborellaceae</taxon>
        <taxon>Amborella</taxon>
    </lineage>
</organism>
<dbReference type="EMBL" id="KI392088">
    <property type="protein sequence ID" value="ERN18682.1"/>
    <property type="molecule type" value="Genomic_DNA"/>
</dbReference>
<dbReference type="HOGENOM" id="CLU_2797344_0_0_1"/>
<accession>U5DB84</accession>
<reference evidence="2" key="1">
    <citation type="journal article" date="2013" name="Science">
        <title>The Amborella genome and the evolution of flowering plants.</title>
        <authorList>
            <consortium name="Amborella Genome Project"/>
        </authorList>
    </citation>
    <scope>NUCLEOTIDE SEQUENCE [LARGE SCALE GENOMIC DNA]</scope>
</reference>
<dbReference type="AlphaFoldDB" id="U5DB84"/>
<sequence length="68" mass="7433">MSFISHGDLRLVGVEGLVRDHLQRMSVTFSGLYGVAAANETKMQALLRDLKIMGNVIVVEGDSMNVIK</sequence>